<protein>
    <submittedName>
        <fullName evidence="1">Uncharacterized protein</fullName>
    </submittedName>
</protein>
<keyword evidence="2" id="KW-1185">Reference proteome</keyword>
<evidence type="ECO:0000313" key="1">
    <source>
        <dbReference type="EMBL" id="KAK4770999.1"/>
    </source>
</evidence>
<dbReference type="EMBL" id="JAXIOK010000005">
    <property type="protein sequence ID" value="KAK4770999.1"/>
    <property type="molecule type" value="Genomic_DNA"/>
</dbReference>
<name>A0AAN7KTI5_9MYRT</name>
<gene>
    <name evidence="1" type="ORF">SAY87_031531</name>
</gene>
<dbReference type="Proteomes" id="UP001345219">
    <property type="component" value="Chromosome 24"/>
</dbReference>
<sequence length="212" mass="23559">MGSKGRRYHWSVFDGVKSFPSEPEALMAEINMATADLEYARATDLLGGYESGAAASRYDVRVADEAYRAGCAALTAGKLDEALHSLNTSISKCPPDKSSTVSKLQSLISLTSHQFQKPPLLIDDILPSHSSPHLLLLLVHSWDQTILLLVTAWRMEKQIKNHSIMLALFDLICNRLKSSAFSLFGLEYCKFLFTEEPSLPFNFIFCIRSRGA</sequence>
<dbReference type="AlphaFoldDB" id="A0AAN7KTI5"/>
<accession>A0AAN7KTI5</accession>
<proteinExistence type="predicted"/>
<comment type="caution">
    <text evidence="1">The sequence shown here is derived from an EMBL/GenBank/DDBJ whole genome shotgun (WGS) entry which is preliminary data.</text>
</comment>
<evidence type="ECO:0000313" key="2">
    <source>
        <dbReference type="Proteomes" id="UP001345219"/>
    </source>
</evidence>
<reference evidence="1 2" key="1">
    <citation type="journal article" date="2023" name="Hortic Res">
        <title>Pangenome of water caltrop reveals structural variations and asymmetric subgenome divergence after allopolyploidization.</title>
        <authorList>
            <person name="Zhang X."/>
            <person name="Chen Y."/>
            <person name="Wang L."/>
            <person name="Yuan Y."/>
            <person name="Fang M."/>
            <person name="Shi L."/>
            <person name="Lu R."/>
            <person name="Comes H.P."/>
            <person name="Ma Y."/>
            <person name="Chen Y."/>
            <person name="Huang G."/>
            <person name="Zhou Y."/>
            <person name="Zheng Z."/>
            <person name="Qiu Y."/>
        </authorList>
    </citation>
    <scope>NUCLEOTIDE SEQUENCE [LARGE SCALE GENOMIC DNA]</scope>
    <source>
        <tissue evidence="1">Roots</tissue>
    </source>
</reference>
<organism evidence="1 2">
    <name type="scientific">Trapa incisa</name>
    <dbReference type="NCBI Taxonomy" id="236973"/>
    <lineage>
        <taxon>Eukaryota</taxon>
        <taxon>Viridiplantae</taxon>
        <taxon>Streptophyta</taxon>
        <taxon>Embryophyta</taxon>
        <taxon>Tracheophyta</taxon>
        <taxon>Spermatophyta</taxon>
        <taxon>Magnoliopsida</taxon>
        <taxon>eudicotyledons</taxon>
        <taxon>Gunneridae</taxon>
        <taxon>Pentapetalae</taxon>
        <taxon>rosids</taxon>
        <taxon>malvids</taxon>
        <taxon>Myrtales</taxon>
        <taxon>Lythraceae</taxon>
        <taxon>Trapa</taxon>
    </lineage>
</organism>